<dbReference type="PANTHER" id="PTHR30627:SF2">
    <property type="entry name" value="PEPTIDOGLYCAN D,D-TRANSPEPTIDASE MRDA"/>
    <property type="match status" value="1"/>
</dbReference>
<dbReference type="PANTHER" id="PTHR30627">
    <property type="entry name" value="PEPTIDOGLYCAN D,D-TRANSPEPTIDASE"/>
    <property type="match status" value="1"/>
</dbReference>
<dbReference type="InterPro" id="IPR005311">
    <property type="entry name" value="PBP_dimer"/>
</dbReference>
<evidence type="ECO:0000256" key="7">
    <source>
        <dbReference type="ARBA" id="ARBA00022692"/>
    </source>
</evidence>
<reference evidence="17 18" key="1">
    <citation type="submission" date="2019-01" db="EMBL/GenBank/DDBJ databases">
        <title>Bacillus sp. M5HDSG1-1, whole genome shotgun sequence.</title>
        <authorList>
            <person name="Tuo L."/>
        </authorList>
    </citation>
    <scope>NUCLEOTIDE SEQUENCE [LARGE SCALE GENOMIC DNA]</scope>
    <source>
        <strain evidence="17 18">M5HDSG1-1</strain>
    </source>
</reference>
<dbReference type="Gene3D" id="1.10.10.1230">
    <property type="entry name" value="Penicillin-binding protein, N-terminal non-catalytic domain, head sub-domain"/>
    <property type="match status" value="1"/>
</dbReference>
<evidence type="ECO:0000256" key="14">
    <source>
        <dbReference type="SAM" id="Phobius"/>
    </source>
</evidence>
<dbReference type="Gene3D" id="3.40.710.10">
    <property type="entry name" value="DD-peptidase/beta-lactamase superfamily"/>
    <property type="match status" value="1"/>
</dbReference>
<feature type="domain" description="Penicillin-binding protein transpeptidase" evidence="15">
    <location>
        <begin position="349"/>
        <end position="663"/>
    </location>
</feature>
<dbReference type="InterPro" id="IPR001460">
    <property type="entry name" value="PCN-bd_Tpept"/>
</dbReference>
<dbReference type="Pfam" id="PF00905">
    <property type="entry name" value="Transpeptidase"/>
    <property type="match status" value="1"/>
</dbReference>
<comment type="caution">
    <text evidence="17">The sequence shown here is derived from an EMBL/GenBank/DDBJ whole genome shotgun (WGS) entry which is preliminary data.</text>
</comment>
<keyword evidence="7 14" id="KW-0812">Transmembrane</keyword>
<dbReference type="UniPathway" id="UPA00219"/>
<evidence type="ECO:0000256" key="8">
    <source>
        <dbReference type="ARBA" id="ARBA00022960"/>
    </source>
</evidence>
<dbReference type="GO" id="GO:0005886">
    <property type="term" value="C:plasma membrane"/>
    <property type="evidence" value="ECO:0007669"/>
    <property type="project" value="UniProtKB-SubCell"/>
</dbReference>
<gene>
    <name evidence="17" type="ORF">EM808_12070</name>
</gene>
<keyword evidence="12" id="KW-0961">Cell wall biogenesis/degradation</keyword>
<evidence type="ECO:0000256" key="10">
    <source>
        <dbReference type="ARBA" id="ARBA00022989"/>
    </source>
</evidence>
<comment type="subcellular location">
    <subcellularLocation>
        <location evidence="2">Cell membrane</location>
    </subcellularLocation>
    <subcellularLocation>
        <location evidence="1">Membrane</location>
        <topology evidence="1">Single-pass membrane protein</topology>
    </subcellularLocation>
</comment>
<organism evidence="17 18">
    <name type="scientific">Niallia taxi</name>
    <dbReference type="NCBI Taxonomy" id="2499688"/>
    <lineage>
        <taxon>Bacteria</taxon>
        <taxon>Bacillati</taxon>
        <taxon>Bacillota</taxon>
        <taxon>Bacilli</taxon>
        <taxon>Bacillales</taxon>
        <taxon>Bacillaceae</taxon>
        <taxon>Niallia</taxon>
    </lineage>
</organism>
<name>A0A3S2U9V5_9BACI</name>
<protein>
    <recommendedName>
        <fullName evidence="5">serine-type D-Ala-D-Ala carboxypeptidase</fullName>
        <ecNumber evidence="5">3.4.16.4</ecNumber>
    </recommendedName>
</protein>
<comment type="pathway">
    <text evidence="3">Cell wall biogenesis; peptidoglycan biosynthesis.</text>
</comment>
<keyword evidence="18" id="KW-1185">Reference proteome</keyword>
<evidence type="ECO:0000256" key="2">
    <source>
        <dbReference type="ARBA" id="ARBA00004236"/>
    </source>
</evidence>
<dbReference type="GO" id="GO:0071555">
    <property type="term" value="P:cell wall organization"/>
    <property type="evidence" value="ECO:0007669"/>
    <property type="project" value="UniProtKB-KW"/>
</dbReference>
<feature type="domain" description="Penicillin-binding protein dimerisation" evidence="16">
    <location>
        <begin position="63"/>
        <end position="301"/>
    </location>
</feature>
<evidence type="ECO:0000259" key="15">
    <source>
        <dbReference type="Pfam" id="PF00905"/>
    </source>
</evidence>
<evidence type="ECO:0000256" key="6">
    <source>
        <dbReference type="ARBA" id="ARBA00022475"/>
    </source>
</evidence>
<evidence type="ECO:0000256" key="3">
    <source>
        <dbReference type="ARBA" id="ARBA00004752"/>
    </source>
</evidence>
<dbReference type="AlphaFoldDB" id="A0A3S2U9V5"/>
<evidence type="ECO:0000256" key="12">
    <source>
        <dbReference type="ARBA" id="ARBA00023316"/>
    </source>
</evidence>
<dbReference type="GO" id="GO:0071972">
    <property type="term" value="F:peptidoglycan L,D-transpeptidase activity"/>
    <property type="evidence" value="ECO:0007669"/>
    <property type="project" value="TreeGrafter"/>
</dbReference>
<dbReference type="EMBL" id="RZTZ01000004">
    <property type="protein sequence ID" value="RVT62521.1"/>
    <property type="molecule type" value="Genomic_DNA"/>
</dbReference>
<dbReference type="InterPro" id="IPR036138">
    <property type="entry name" value="PBP_dimer_sf"/>
</dbReference>
<dbReference type="SUPFAM" id="SSF56601">
    <property type="entry name" value="beta-lactamase/transpeptidase-like"/>
    <property type="match status" value="1"/>
</dbReference>
<dbReference type="GO" id="GO:0009002">
    <property type="term" value="F:serine-type D-Ala-D-Ala carboxypeptidase activity"/>
    <property type="evidence" value="ECO:0007669"/>
    <property type="project" value="UniProtKB-EC"/>
</dbReference>
<dbReference type="GO" id="GO:0008360">
    <property type="term" value="P:regulation of cell shape"/>
    <property type="evidence" value="ECO:0007669"/>
    <property type="project" value="UniProtKB-KW"/>
</dbReference>
<keyword evidence="9" id="KW-0573">Peptidoglycan synthesis</keyword>
<evidence type="ECO:0000259" key="16">
    <source>
        <dbReference type="Pfam" id="PF03717"/>
    </source>
</evidence>
<proteinExistence type="inferred from homology"/>
<dbReference type="SUPFAM" id="SSF56519">
    <property type="entry name" value="Penicillin binding protein dimerisation domain"/>
    <property type="match status" value="1"/>
</dbReference>
<dbReference type="Pfam" id="PF03717">
    <property type="entry name" value="PBP_dimer"/>
    <property type="match status" value="1"/>
</dbReference>
<evidence type="ECO:0000256" key="4">
    <source>
        <dbReference type="ARBA" id="ARBA00007171"/>
    </source>
</evidence>
<dbReference type="GO" id="GO:0009252">
    <property type="term" value="P:peptidoglycan biosynthetic process"/>
    <property type="evidence" value="ECO:0007669"/>
    <property type="project" value="UniProtKB-UniPathway"/>
</dbReference>
<evidence type="ECO:0000313" key="18">
    <source>
        <dbReference type="Proteomes" id="UP000288024"/>
    </source>
</evidence>
<accession>A0A3S2U9V5</accession>
<comment type="catalytic activity">
    <reaction evidence="13">
        <text>Preferential cleavage: (Ac)2-L-Lys-D-Ala-|-D-Ala. Also transpeptidation of peptidyl-alanyl moieties that are N-acyl substituents of D-alanine.</text>
        <dbReference type="EC" id="3.4.16.4"/>
    </reaction>
</comment>
<dbReference type="GO" id="GO:0008658">
    <property type="term" value="F:penicillin binding"/>
    <property type="evidence" value="ECO:0007669"/>
    <property type="project" value="InterPro"/>
</dbReference>
<dbReference type="Proteomes" id="UP000288024">
    <property type="component" value="Unassembled WGS sequence"/>
</dbReference>
<evidence type="ECO:0000313" key="17">
    <source>
        <dbReference type="EMBL" id="RVT62521.1"/>
    </source>
</evidence>
<evidence type="ECO:0000256" key="5">
    <source>
        <dbReference type="ARBA" id="ARBA00012448"/>
    </source>
</evidence>
<keyword evidence="11 14" id="KW-0472">Membrane</keyword>
<evidence type="ECO:0000256" key="13">
    <source>
        <dbReference type="ARBA" id="ARBA00034000"/>
    </source>
</evidence>
<feature type="transmembrane region" description="Helical" evidence="14">
    <location>
        <begin position="21"/>
        <end position="43"/>
    </location>
</feature>
<dbReference type="RefSeq" id="WP_127738472.1">
    <property type="nucleotide sequence ID" value="NZ_JBCMOB010000019.1"/>
</dbReference>
<keyword evidence="6" id="KW-1003">Cell membrane</keyword>
<dbReference type="EC" id="3.4.16.4" evidence="5"/>
<keyword evidence="8" id="KW-0133">Cell shape</keyword>
<evidence type="ECO:0000256" key="11">
    <source>
        <dbReference type="ARBA" id="ARBA00023136"/>
    </source>
</evidence>
<comment type="similarity">
    <text evidence="4">Belongs to the transpeptidase family.</text>
</comment>
<evidence type="ECO:0000256" key="9">
    <source>
        <dbReference type="ARBA" id="ARBA00022984"/>
    </source>
</evidence>
<evidence type="ECO:0000256" key="1">
    <source>
        <dbReference type="ARBA" id="ARBA00004167"/>
    </source>
</evidence>
<keyword evidence="10 14" id="KW-1133">Transmembrane helix</keyword>
<dbReference type="InterPro" id="IPR050515">
    <property type="entry name" value="Beta-lactam/transpept"/>
</dbReference>
<dbReference type="Gene3D" id="3.90.1310.10">
    <property type="entry name" value="Penicillin-binding protein 2a (Domain 2)"/>
    <property type="match status" value="1"/>
</dbReference>
<dbReference type="InterPro" id="IPR012338">
    <property type="entry name" value="Beta-lactam/transpept-like"/>
</dbReference>
<sequence length="680" mass="76360">MKQKSKKPSKANNQYRIRITGIFFAVFMLFSVLIIRLGLIQIVSGEEYSAQVKNKVVTPVSTSVPRGKIYDANNRLVVYNIPAKAIVYTPPLHPQPEDMLSLAKKLADFVAMNKKDIKKVTIRDLKDIWLLENDNGSRLLTDKEEKLAKDDKLDDKEIYNLKLNRITEKDLKSINKNMAAIYRKISTATAFTKTVIKNEDVTNQEYAIAAETLENLPGIDVTTDWKRAQKFGSTFNNMLGKVTTTEEGLPEEKLDYYTSKGYKLNDRVGKSYIEELYDSVLQGQNEVVNVSTDRNGDIVDTDVITEGKNGNDIVLTIDMDFQEEVEKIMQEELVAAIQKPHTNLLDTAFVVAMEPKTGRILAMSGQVYNRKFKEFSDFTPGTFTYAFEQGSVVKGATVLAGFQSGVRNIGETERDEVMRFKGSGTFSSYQTMGIVDDLEAIERSSNIYMWKTAIEMMDGKYIPNGTLNIDPKRIETIRYYFNQFGLGAPTGIGFDNETAGIKGDNVSTYFQIGIGQLDTYTPMQIAQYMTTIANGGYRMKPQLVKEIRESNTDEKGLGKIVDEMEPVVLNKVDMNNEMIERVQQGLRLVTHGSQGTARSYFANEPYDAAGKTGTSESYKNGVKTWNLSFAGYAPYNDPQIAIAVIVPNAYLDGFTQPHSAANIISQRVFRAYFKNHPTTK</sequence>